<sequence length="696" mass="74615">MNQFVSKWILRPFRLISVKLFLIIFASIVACVLAMGFISYGIAKSVIERKVTESTVETANQVADRLDIVLDDYLRFSMHFLTDKIVQESVSELVFAHKEENVFERFKAQRTLYDRISSMAMANKTIRHIAFIPIDDRLQTEAVGTLTLDVKLAKEEAWYKEAVSLDGKPYWTPYQPGGFDAKSPPSIGLARVIKSISGDPAFLMLLELDADFVGSQLEGIRLGSGGEISLIDERGIVLSDSSGGQRAGQASPLQLKGSETPIHYWSGSLLMIEDHLKNSPWTVAATIPGGELVKDAKSIFVMTVWVAAGAALLAVLVGAFVVWSVGRPLRSLRSLMRRGKDGELSVRSSHRSKDEIGQLAASFNGMMEQLGQLVGQTSRMAAQVLDTAGQMADQSRRTATSAREIAAATDEIAAGASSLAVEAEKGIELTEKMDEGMERMKLSTDEMRASAGQVESASREGTGHMEKMLGKTEEADRIVSDISAKIARLSDNTRSIRGILTLLSGIAKQTNILSLNASIEAARSGEAGKGFVVVAGEVRELADQSKASIQQVEAILAALQTEVGETVETLATARPAFRQQLDSVQEAGSLFLQAQSRMALLGESLARVDEAIVELGATQLQIGQAMSGVSSVSEQSAAASQQVASLSSEQLGVSDSLVGLSARLEEVASSLRASLGHFRLEQETSSSAGKNGPAAG</sequence>
<evidence type="ECO:0000256" key="2">
    <source>
        <dbReference type="ARBA" id="ARBA00022475"/>
    </source>
</evidence>
<dbReference type="InterPro" id="IPR004089">
    <property type="entry name" value="MCPsignal_dom"/>
</dbReference>
<name>A0A2N5N950_9BACL</name>
<comment type="caution">
    <text evidence="13">The sequence shown here is derived from an EMBL/GenBank/DDBJ whole genome shotgun (WGS) entry which is preliminary data.</text>
</comment>
<dbReference type="EMBL" id="NFEZ01000003">
    <property type="protein sequence ID" value="PLT46853.1"/>
    <property type="molecule type" value="Genomic_DNA"/>
</dbReference>
<accession>A0A2N5N950</accession>
<keyword evidence="3" id="KW-0145">Chemotaxis</keyword>
<feature type="domain" description="HAMP" evidence="12">
    <location>
        <begin position="323"/>
        <end position="375"/>
    </location>
</feature>
<dbReference type="Proteomes" id="UP000234789">
    <property type="component" value="Unassembled WGS sequence"/>
</dbReference>
<evidence type="ECO:0000313" key="14">
    <source>
        <dbReference type="Proteomes" id="UP000234789"/>
    </source>
</evidence>
<dbReference type="InterPro" id="IPR033479">
    <property type="entry name" value="dCache_1"/>
</dbReference>
<reference evidence="13 14" key="1">
    <citation type="submission" date="2017-05" db="EMBL/GenBank/DDBJ databases">
        <title>Functional genome analysis of Paenibacillus pasadenensis strain R16: insights on endophytic life style and antifungal activity.</title>
        <authorList>
            <person name="Passera A."/>
            <person name="Marcolungo L."/>
            <person name="Casati P."/>
            <person name="Brasca M."/>
            <person name="Quaglino F."/>
            <person name="Delledonne M."/>
        </authorList>
    </citation>
    <scope>NUCLEOTIDE SEQUENCE [LARGE SCALE GENOMIC DNA]</scope>
    <source>
        <strain evidence="13 14">R16</strain>
    </source>
</reference>
<dbReference type="Gene3D" id="1.10.287.950">
    <property type="entry name" value="Methyl-accepting chemotaxis protein"/>
    <property type="match status" value="1"/>
</dbReference>
<dbReference type="GO" id="GO:0006935">
    <property type="term" value="P:chemotaxis"/>
    <property type="evidence" value="ECO:0007669"/>
    <property type="project" value="UniProtKB-KW"/>
</dbReference>
<dbReference type="GO" id="GO:0005886">
    <property type="term" value="C:plasma membrane"/>
    <property type="evidence" value="ECO:0007669"/>
    <property type="project" value="UniProtKB-SubCell"/>
</dbReference>
<evidence type="ECO:0000256" key="8">
    <source>
        <dbReference type="ARBA" id="ARBA00029447"/>
    </source>
</evidence>
<feature type="domain" description="Methyl-accepting transducer" evidence="11">
    <location>
        <begin position="401"/>
        <end position="644"/>
    </location>
</feature>
<dbReference type="CDD" id="cd06225">
    <property type="entry name" value="HAMP"/>
    <property type="match status" value="1"/>
</dbReference>
<comment type="subcellular location">
    <subcellularLocation>
        <location evidence="1">Cell membrane</location>
        <topology evidence="1">Multi-pass membrane protein</topology>
    </subcellularLocation>
</comment>
<comment type="similarity">
    <text evidence="8">Belongs to the methyl-accepting chemotaxis (MCP) protein family.</text>
</comment>
<proteinExistence type="inferred from homology"/>
<dbReference type="Gene3D" id="6.10.340.10">
    <property type="match status" value="1"/>
</dbReference>
<evidence type="ECO:0000256" key="5">
    <source>
        <dbReference type="ARBA" id="ARBA00022989"/>
    </source>
</evidence>
<dbReference type="InterPro" id="IPR003660">
    <property type="entry name" value="HAMP_dom"/>
</dbReference>
<dbReference type="PANTHER" id="PTHR32089:SF112">
    <property type="entry name" value="LYSOZYME-LIKE PROTEIN-RELATED"/>
    <property type="match status" value="1"/>
</dbReference>
<dbReference type="RefSeq" id="WP_101807910.1">
    <property type="nucleotide sequence ID" value="NZ_NFEZ01000003.1"/>
</dbReference>
<evidence type="ECO:0000256" key="10">
    <source>
        <dbReference type="SAM" id="Phobius"/>
    </source>
</evidence>
<dbReference type="GO" id="GO:0007165">
    <property type="term" value="P:signal transduction"/>
    <property type="evidence" value="ECO:0007669"/>
    <property type="project" value="UniProtKB-KW"/>
</dbReference>
<evidence type="ECO:0000256" key="9">
    <source>
        <dbReference type="PROSITE-ProRule" id="PRU00284"/>
    </source>
</evidence>
<evidence type="ECO:0000256" key="1">
    <source>
        <dbReference type="ARBA" id="ARBA00004651"/>
    </source>
</evidence>
<feature type="transmembrane region" description="Helical" evidence="10">
    <location>
        <begin position="20"/>
        <end position="43"/>
    </location>
</feature>
<gene>
    <name evidence="13" type="ORF">B8V81_1077</name>
</gene>
<keyword evidence="5 10" id="KW-1133">Transmembrane helix</keyword>
<keyword evidence="4 10" id="KW-0812">Transmembrane</keyword>
<keyword evidence="14" id="KW-1185">Reference proteome</keyword>
<dbReference type="Pfam" id="PF00015">
    <property type="entry name" value="MCPsignal"/>
    <property type="match status" value="1"/>
</dbReference>
<evidence type="ECO:0000259" key="12">
    <source>
        <dbReference type="PROSITE" id="PS50885"/>
    </source>
</evidence>
<keyword evidence="2" id="KW-1003">Cell membrane</keyword>
<dbReference type="SMART" id="SM00283">
    <property type="entry name" value="MA"/>
    <property type="match status" value="1"/>
</dbReference>
<dbReference type="AlphaFoldDB" id="A0A2N5N950"/>
<dbReference type="PROSITE" id="PS51257">
    <property type="entry name" value="PROKAR_LIPOPROTEIN"/>
    <property type="match status" value="1"/>
</dbReference>
<protein>
    <submittedName>
        <fullName evidence="13">Methyl-accepting chemotaxis protein</fullName>
    </submittedName>
</protein>
<evidence type="ECO:0000256" key="3">
    <source>
        <dbReference type="ARBA" id="ARBA00022500"/>
    </source>
</evidence>
<dbReference type="PROSITE" id="PS50885">
    <property type="entry name" value="HAMP"/>
    <property type="match status" value="1"/>
</dbReference>
<dbReference type="SUPFAM" id="SSF58104">
    <property type="entry name" value="Methyl-accepting chemotaxis protein (MCP) signaling domain"/>
    <property type="match status" value="1"/>
</dbReference>
<dbReference type="SMART" id="SM00304">
    <property type="entry name" value="HAMP"/>
    <property type="match status" value="1"/>
</dbReference>
<keyword evidence="7 9" id="KW-0807">Transducer</keyword>
<evidence type="ECO:0000256" key="7">
    <source>
        <dbReference type="ARBA" id="ARBA00023224"/>
    </source>
</evidence>
<organism evidence="13 14">
    <name type="scientific">Paenibacillus pasadenensis</name>
    <dbReference type="NCBI Taxonomy" id="217090"/>
    <lineage>
        <taxon>Bacteria</taxon>
        <taxon>Bacillati</taxon>
        <taxon>Bacillota</taxon>
        <taxon>Bacilli</taxon>
        <taxon>Bacillales</taxon>
        <taxon>Paenibacillaceae</taxon>
        <taxon>Paenibacillus</taxon>
    </lineage>
</organism>
<dbReference type="Pfam" id="PF02743">
    <property type="entry name" value="dCache_1"/>
    <property type="match status" value="1"/>
</dbReference>
<evidence type="ECO:0000256" key="6">
    <source>
        <dbReference type="ARBA" id="ARBA00023136"/>
    </source>
</evidence>
<evidence type="ECO:0000256" key="4">
    <source>
        <dbReference type="ARBA" id="ARBA00022692"/>
    </source>
</evidence>
<dbReference type="PANTHER" id="PTHR32089">
    <property type="entry name" value="METHYL-ACCEPTING CHEMOTAXIS PROTEIN MCPB"/>
    <property type="match status" value="1"/>
</dbReference>
<dbReference type="Pfam" id="PF00672">
    <property type="entry name" value="HAMP"/>
    <property type="match status" value="1"/>
</dbReference>
<evidence type="ECO:0000313" key="13">
    <source>
        <dbReference type="EMBL" id="PLT46853.1"/>
    </source>
</evidence>
<feature type="transmembrane region" description="Helical" evidence="10">
    <location>
        <begin position="299"/>
        <end position="326"/>
    </location>
</feature>
<keyword evidence="6 10" id="KW-0472">Membrane</keyword>
<dbReference type="PROSITE" id="PS50111">
    <property type="entry name" value="CHEMOTAXIS_TRANSDUC_2"/>
    <property type="match status" value="1"/>
</dbReference>
<evidence type="ECO:0000259" key="11">
    <source>
        <dbReference type="PROSITE" id="PS50111"/>
    </source>
</evidence>